<dbReference type="EMBL" id="GBXM01029249">
    <property type="protein sequence ID" value="JAH79328.1"/>
    <property type="molecule type" value="Transcribed_RNA"/>
</dbReference>
<proteinExistence type="predicted"/>
<evidence type="ECO:0000313" key="1">
    <source>
        <dbReference type="EMBL" id="JAH79328.1"/>
    </source>
</evidence>
<sequence length="44" mass="5214">MFPRINAKEYRTEQNGFLLCRLFKRRIKSIQLNCSGQFIVLLAP</sequence>
<dbReference type="AlphaFoldDB" id="A0A0E9VQ31"/>
<organism evidence="1">
    <name type="scientific">Anguilla anguilla</name>
    <name type="common">European freshwater eel</name>
    <name type="synonym">Muraena anguilla</name>
    <dbReference type="NCBI Taxonomy" id="7936"/>
    <lineage>
        <taxon>Eukaryota</taxon>
        <taxon>Metazoa</taxon>
        <taxon>Chordata</taxon>
        <taxon>Craniata</taxon>
        <taxon>Vertebrata</taxon>
        <taxon>Euteleostomi</taxon>
        <taxon>Actinopterygii</taxon>
        <taxon>Neopterygii</taxon>
        <taxon>Teleostei</taxon>
        <taxon>Anguilliformes</taxon>
        <taxon>Anguillidae</taxon>
        <taxon>Anguilla</taxon>
    </lineage>
</organism>
<reference evidence="1" key="1">
    <citation type="submission" date="2014-11" db="EMBL/GenBank/DDBJ databases">
        <authorList>
            <person name="Amaro Gonzalez C."/>
        </authorList>
    </citation>
    <scope>NUCLEOTIDE SEQUENCE</scope>
</reference>
<accession>A0A0E9VQ31</accession>
<name>A0A0E9VQ31_ANGAN</name>
<protein>
    <submittedName>
        <fullName evidence="1">Uncharacterized protein</fullName>
    </submittedName>
</protein>
<reference evidence="1" key="2">
    <citation type="journal article" date="2015" name="Fish Shellfish Immunol.">
        <title>Early steps in the European eel (Anguilla anguilla)-Vibrio vulnificus interaction in the gills: Role of the RtxA13 toxin.</title>
        <authorList>
            <person name="Callol A."/>
            <person name="Pajuelo D."/>
            <person name="Ebbesson L."/>
            <person name="Teles M."/>
            <person name="MacKenzie S."/>
            <person name="Amaro C."/>
        </authorList>
    </citation>
    <scope>NUCLEOTIDE SEQUENCE</scope>
</reference>